<accession>I0IPM6</accession>
<dbReference type="KEGG" id="lfc:LFE_1543"/>
<name>I0IPM6_LEPFC</name>
<proteinExistence type="predicted"/>
<dbReference type="PROSITE" id="PS51257">
    <property type="entry name" value="PROKAR_LIPOPROTEIN"/>
    <property type="match status" value="1"/>
</dbReference>
<reference evidence="1 2" key="1">
    <citation type="journal article" date="2012" name="J. Bacteriol.">
        <title>Complete Genome Sequence of Leptospirillum ferrooxidans Strain C2-3, Isolated from a Fresh Volcanic Ash Deposit on the Island of Miyake, Japan.</title>
        <authorList>
            <person name="Fujimura R."/>
            <person name="Sato Y."/>
            <person name="Nishizawa T."/>
            <person name="Oshima K."/>
            <person name="Kim S.-W."/>
            <person name="Hattori M."/>
            <person name="Kamijo T."/>
            <person name="Ohta H."/>
        </authorList>
    </citation>
    <scope>NUCLEOTIDE SEQUENCE [LARGE SCALE GENOMIC DNA]</scope>
    <source>
        <strain evidence="1 2">C2-3</strain>
    </source>
</reference>
<protein>
    <submittedName>
        <fullName evidence="1">Putative myosin X</fullName>
    </submittedName>
</protein>
<reference evidence="2" key="2">
    <citation type="submission" date="2012-03" db="EMBL/GenBank/DDBJ databases">
        <title>The complete genome sequence of the pioneer microbe on fresh volcanic deposit, Leptospirillum ferrooxidans strain C2-3.</title>
        <authorList>
            <person name="Fujimura R."/>
            <person name="Sato Y."/>
            <person name="Nishizawa T."/>
            <person name="Nanba K."/>
            <person name="Oshima K."/>
            <person name="Hattori M."/>
            <person name="Kamijo T."/>
            <person name="Ohta H."/>
        </authorList>
    </citation>
    <scope>NUCLEOTIDE SEQUENCE [LARGE SCALE GENOMIC DNA]</scope>
    <source>
        <strain evidence="2">C2-3</strain>
    </source>
</reference>
<evidence type="ECO:0000313" key="1">
    <source>
        <dbReference type="EMBL" id="BAM07225.1"/>
    </source>
</evidence>
<sequence>MRFRPGSVKWSFFSVAFFAGILFLSGCQTVKKTTTLSSLGLTPDAAPNGVIVRVINRFFNPKVIPYEFPYTIALDPSHPFVVHCEHNRVVKVPDQYKSVVIRFIGRSNGYIQAVEFKWTDWEGHVTRRYFFHQDIDKFLHVLSPVPVNSAKGFGMGNYLNGCTDPLLIVTVDTYPGVVNEFNFLGDFIEKVLYPQNPLKAFSFVRLSK</sequence>
<dbReference type="STRING" id="1162668.LFE_1543"/>
<keyword evidence="2" id="KW-1185">Reference proteome</keyword>
<organism evidence="1 2">
    <name type="scientific">Leptospirillum ferrooxidans (strain C2-3)</name>
    <dbReference type="NCBI Taxonomy" id="1162668"/>
    <lineage>
        <taxon>Bacteria</taxon>
        <taxon>Pseudomonadati</taxon>
        <taxon>Nitrospirota</taxon>
        <taxon>Nitrospiria</taxon>
        <taxon>Nitrospirales</taxon>
        <taxon>Nitrospiraceae</taxon>
        <taxon>Leptospirillum</taxon>
    </lineage>
</organism>
<evidence type="ECO:0000313" key="2">
    <source>
        <dbReference type="Proteomes" id="UP000007382"/>
    </source>
</evidence>
<dbReference type="RefSeq" id="WP_014449712.1">
    <property type="nucleotide sequence ID" value="NC_017094.1"/>
</dbReference>
<dbReference type="HOGENOM" id="CLU_1330581_0_0_0"/>
<dbReference type="EMBL" id="AP012342">
    <property type="protein sequence ID" value="BAM07225.1"/>
    <property type="molecule type" value="Genomic_DNA"/>
</dbReference>
<dbReference type="AlphaFoldDB" id="I0IPM6"/>
<dbReference type="PATRIC" id="fig|1162668.3.peg.1831"/>
<dbReference type="Proteomes" id="UP000007382">
    <property type="component" value="Chromosome"/>
</dbReference>
<gene>
    <name evidence="1" type="ordered locus">LFE_1543</name>
</gene>